<dbReference type="OrthoDB" id="2506647at2759"/>
<evidence type="ECO:0000256" key="1">
    <source>
        <dbReference type="SAM" id="MobiDB-lite"/>
    </source>
</evidence>
<keyword evidence="4" id="KW-1185">Reference proteome</keyword>
<dbReference type="InterPro" id="IPR036610">
    <property type="entry name" value="PEBP-like_sf"/>
</dbReference>
<dbReference type="SUPFAM" id="SSF49777">
    <property type="entry name" value="PEBP-like"/>
    <property type="match status" value="1"/>
</dbReference>
<gene>
    <name evidence="3" type="ORF">EJ06DRAFT_549969</name>
</gene>
<feature type="signal peptide" evidence="2">
    <location>
        <begin position="1"/>
        <end position="33"/>
    </location>
</feature>
<proteinExistence type="predicted"/>
<feature type="chain" id="PRO_5026010139" evidence="2">
    <location>
        <begin position="34"/>
        <end position="421"/>
    </location>
</feature>
<name>A0A6G1HTJ3_9PEZI</name>
<accession>A0A6G1HTJ3</accession>
<dbReference type="CDD" id="cd00866">
    <property type="entry name" value="PEBP_euk"/>
    <property type="match status" value="1"/>
</dbReference>
<dbReference type="PANTHER" id="PTHR11362">
    <property type="entry name" value="PHOSPHATIDYLETHANOLAMINE-BINDING PROTEIN"/>
    <property type="match status" value="1"/>
</dbReference>
<evidence type="ECO:0000313" key="3">
    <source>
        <dbReference type="EMBL" id="KAF2399322.1"/>
    </source>
</evidence>
<dbReference type="PANTHER" id="PTHR11362:SF140">
    <property type="entry name" value="PEBP-LIKE PROTEIN"/>
    <property type="match status" value="1"/>
</dbReference>
<evidence type="ECO:0000256" key="2">
    <source>
        <dbReference type="SAM" id="SignalP"/>
    </source>
</evidence>
<dbReference type="AlphaFoldDB" id="A0A6G1HTJ3"/>
<dbReference type="Proteomes" id="UP000799640">
    <property type="component" value="Unassembled WGS sequence"/>
</dbReference>
<dbReference type="InterPro" id="IPR008914">
    <property type="entry name" value="PEBP"/>
</dbReference>
<feature type="region of interest" description="Disordered" evidence="1">
    <location>
        <begin position="100"/>
        <end position="126"/>
    </location>
</feature>
<organism evidence="3 4">
    <name type="scientific">Trichodelitschia bisporula</name>
    <dbReference type="NCBI Taxonomy" id="703511"/>
    <lineage>
        <taxon>Eukaryota</taxon>
        <taxon>Fungi</taxon>
        <taxon>Dikarya</taxon>
        <taxon>Ascomycota</taxon>
        <taxon>Pezizomycotina</taxon>
        <taxon>Dothideomycetes</taxon>
        <taxon>Dothideomycetes incertae sedis</taxon>
        <taxon>Phaeotrichales</taxon>
        <taxon>Phaeotrichaceae</taxon>
        <taxon>Trichodelitschia</taxon>
    </lineage>
</organism>
<dbReference type="EMBL" id="ML996698">
    <property type="protein sequence ID" value="KAF2399322.1"/>
    <property type="molecule type" value="Genomic_DNA"/>
</dbReference>
<sequence length="421" mass="43367">MISSVATLAGQSFPTMRSSVLSVLFAAAGSAWAQTPDGIFPQVPSGLTVQFGETIVLAGETIPIDVAQKQPTIGLPAVLPGDNEGKKFVLVMVADVKDLDANGPSNTRRKRQNNEQQPDDPQHKSGQSTYLHYLAANLTLTGPSFNGSTRLDSTGDPLAPYVAPKPITGGSHRYMSLVFAQPDTFTVPDATSAAIKSRAAFDLRKFLTDTGLQLPLWGNNFIVVSSTPSSSASTKASITGGSTRTSLVTDHSTTTFPDGVEATYLITRTTTEIVPTNAAAAGSRSSFDAKTFPAGIIFTTGISGLVTQTTVSRSTYTTTLTGADGVSSFVTTGTATLVVTLTGVPAVERSTLSTSGVFTSTGVSIGADGKPTTFTSTFTSAGVTTVTRPAFATTAAAAGRVGDGVGERAGMAVLGALLVWF</sequence>
<dbReference type="InterPro" id="IPR035810">
    <property type="entry name" value="PEBP_euk"/>
</dbReference>
<keyword evidence="2" id="KW-0732">Signal</keyword>
<reference evidence="3" key="1">
    <citation type="journal article" date="2020" name="Stud. Mycol.">
        <title>101 Dothideomycetes genomes: a test case for predicting lifestyles and emergence of pathogens.</title>
        <authorList>
            <person name="Haridas S."/>
            <person name="Albert R."/>
            <person name="Binder M."/>
            <person name="Bloem J."/>
            <person name="Labutti K."/>
            <person name="Salamov A."/>
            <person name="Andreopoulos B."/>
            <person name="Baker S."/>
            <person name="Barry K."/>
            <person name="Bills G."/>
            <person name="Bluhm B."/>
            <person name="Cannon C."/>
            <person name="Castanera R."/>
            <person name="Culley D."/>
            <person name="Daum C."/>
            <person name="Ezra D."/>
            <person name="Gonzalez J."/>
            <person name="Henrissat B."/>
            <person name="Kuo A."/>
            <person name="Liang C."/>
            <person name="Lipzen A."/>
            <person name="Lutzoni F."/>
            <person name="Magnuson J."/>
            <person name="Mondo S."/>
            <person name="Nolan M."/>
            <person name="Ohm R."/>
            <person name="Pangilinan J."/>
            <person name="Park H.-J."/>
            <person name="Ramirez L."/>
            <person name="Alfaro M."/>
            <person name="Sun H."/>
            <person name="Tritt A."/>
            <person name="Yoshinaga Y."/>
            <person name="Zwiers L.-H."/>
            <person name="Turgeon B."/>
            <person name="Goodwin S."/>
            <person name="Spatafora J."/>
            <person name="Crous P."/>
            <person name="Grigoriev I."/>
        </authorList>
    </citation>
    <scope>NUCLEOTIDE SEQUENCE</scope>
    <source>
        <strain evidence="3">CBS 262.69</strain>
    </source>
</reference>
<dbReference type="Gene3D" id="3.90.280.10">
    <property type="entry name" value="PEBP-like"/>
    <property type="match status" value="1"/>
</dbReference>
<evidence type="ECO:0000313" key="4">
    <source>
        <dbReference type="Proteomes" id="UP000799640"/>
    </source>
</evidence>
<dbReference type="Pfam" id="PF01161">
    <property type="entry name" value="PBP"/>
    <property type="match status" value="1"/>
</dbReference>
<protein>
    <submittedName>
        <fullName evidence="3">PEBP-like protein</fullName>
    </submittedName>
</protein>